<keyword evidence="2" id="KW-1185">Reference proteome</keyword>
<dbReference type="PANTHER" id="PTHR47718:SF3">
    <property type="entry name" value="PROTEIN FAR1-RELATED SEQUENCE 5-LIKE"/>
    <property type="match status" value="1"/>
</dbReference>
<evidence type="ECO:0000259" key="1">
    <source>
        <dbReference type="Pfam" id="PF10551"/>
    </source>
</evidence>
<dbReference type="GeneID" id="130467533"/>
<dbReference type="Pfam" id="PF10551">
    <property type="entry name" value="MULE"/>
    <property type="match status" value="1"/>
</dbReference>
<name>A0ABM3R8V7_SPIOL</name>
<reference evidence="2" key="1">
    <citation type="journal article" date="2021" name="Nat. Commun.">
        <title>Genomic analyses provide insights into spinach domestication and the genetic basis of agronomic traits.</title>
        <authorList>
            <person name="Cai X."/>
            <person name="Sun X."/>
            <person name="Xu C."/>
            <person name="Sun H."/>
            <person name="Wang X."/>
            <person name="Ge C."/>
            <person name="Zhang Z."/>
            <person name="Wang Q."/>
            <person name="Fei Z."/>
            <person name="Jiao C."/>
            <person name="Wang Q."/>
        </authorList>
    </citation>
    <scope>NUCLEOTIDE SEQUENCE [LARGE SCALE GENOMIC DNA]</scope>
    <source>
        <strain evidence="2">cv. Varoflay</strain>
    </source>
</reference>
<dbReference type="RefSeq" id="XP_056692044.1">
    <property type="nucleotide sequence ID" value="XM_056836066.1"/>
</dbReference>
<proteinExistence type="predicted"/>
<evidence type="ECO:0000313" key="3">
    <source>
        <dbReference type="RefSeq" id="XP_056692044.1"/>
    </source>
</evidence>
<protein>
    <submittedName>
        <fullName evidence="3">Protein FAR1-RELATED SEQUENCE 5-like</fullName>
    </submittedName>
</protein>
<dbReference type="PANTHER" id="PTHR47718">
    <property type="entry name" value="OS01G0519700 PROTEIN"/>
    <property type="match status" value="1"/>
</dbReference>
<sequence>MRNNFYMAKTTGVNSNSQEVPLLDFGSDGINYNPKFVTSEIFSSDDDAVEWARNIAISNDFKLVKSSWKRGEMYLRCNRGERNRGKGRNLETAERPNTKTQACGCKFLIKVAPCKDGEGWNIVLGPEQHGIHNHELITYREGNRQMSGLSLGAKQLVRDMSSAQARPNVILAAVQEQFPEENPNRRNIYNFRDRMRRNDAEGRDSISQFLHLAKESDYLHYIREEAHVVTHAFMAHPTSVKLLRTYPWVIGMDSTYKTNIYKMPFLEICGVTPCNKNFLIAYAFMKDETAESYGWVLDKLRLLLGNEVHPTAIVTDRELGLMRPIREIFPRSKHLLCSWHINKDVEAAVGNICGNKIMGERFKNEKWKRIMEAPTSVEYDLAVLNMQDSWRAFPKVIEYLNGTWLPHAENFGGLFLR</sequence>
<organism evidence="2 3">
    <name type="scientific">Spinacia oleracea</name>
    <name type="common">Spinach</name>
    <dbReference type="NCBI Taxonomy" id="3562"/>
    <lineage>
        <taxon>Eukaryota</taxon>
        <taxon>Viridiplantae</taxon>
        <taxon>Streptophyta</taxon>
        <taxon>Embryophyta</taxon>
        <taxon>Tracheophyta</taxon>
        <taxon>Spermatophyta</taxon>
        <taxon>Magnoliopsida</taxon>
        <taxon>eudicotyledons</taxon>
        <taxon>Gunneridae</taxon>
        <taxon>Pentapetalae</taxon>
        <taxon>Caryophyllales</taxon>
        <taxon>Chenopodiaceae</taxon>
        <taxon>Chenopodioideae</taxon>
        <taxon>Anserineae</taxon>
        <taxon>Spinacia</taxon>
    </lineage>
</organism>
<accession>A0ABM3R8V7</accession>
<dbReference type="InterPro" id="IPR018289">
    <property type="entry name" value="MULE_transposase_dom"/>
</dbReference>
<evidence type="ECO:0000313" key="2">
    <source>
        <dbReference type="Proteomes" id="UP000813463"/>
    </source>
</evidence>
<gene>
    <name evidence="3" type="primary">LOC130467533</name>
</gene>
<reference evidence="3" key="2">
    <citation type="submission" date="2025-08" db="UniProtKB">
        <authorList>
            <consortium name="RefSeq"/>
        </authorList>
    </citation>
    <scope>IDENTIFICATION</scope>
    <source>
        <tissue evidence="3">Leaf</tissue>
    </source>
</reference>
<feature type="domain" description="MULE transposase" evidence="1">
    <location>
        <begin position="249"/>
        <end position="343"/>
    </location>
</feature>
<dbReference type="Proteomes" id="UP000813463">
    <property type="component" value="Chromosome 2"/>
</dbReference>